<sequence>MDKKELLRAVDESLFDLSLCVEEEFGAHFHEIPDRYRFVLLMVSRYSTLYVRDVAELLHASRSSVSQLLSKMEAEEYIVRELDPNERRQTFVKLGRAGKAALEAMRETRNRISAKYLRQLSHEDLEDFYRIANNLKTIVKEEQEAYTSHTCEREIEYNN</sequence>
<protein>
    <submittedName>
        <fullName evidence="5">DNA-binding transcriptional regulator, MarR family</fullName>
    </submittedName>
</protein>
<keyword evidence="1" id="KW-0805">Transcription regulation</keyword>
<dbReference type="OrthoDB" id="9799747at2"/>
<gene>
    <name evidence="5" type="ORF">SAMN05192532_102521</name>
</gene>
<accession>A0A1I2BX23</accession>
<dbReference type="InterPro" id="IPR036388">
    <property type="entry name" value="WH-like_DNA-bd_sf"/>
</dbReference>
<dbReference type="PROSITE" id="PS50995">
    <property type="entry name" value="HTH_MARR_2"/>
    <property type="match status" value="1"/>
</dbReference>
<evidence type="ECO:0000313" key="5">
    <source>
        <dbReference type="EMBL" id="SFE59890.1"/>
    </source>
</evidence>
<evidence type="ECO:0000256" key="2">
    <source>
        <dbReference type="ARBA" id="ARBA00023125"/>
    </source>
</evidence>
<dbReference type="GO" id="GO:0003700">
    <property type="term" value="F:DNA-binding transcription factor activity"/>
    <property type="evidence" value="ECO:0007669"/>
    <property type="project" value="InterPro"/>
</dbReference>
<dbReference type="Gene3D" id="1.10.10.10">
    <property type="entry name" value="Winged helix-like DNA-binding domain superfamily/Winged helix DNA-binding domain"/>
    <property type="match status" value="1"/>
</dbReference>
<proteinExistence type="predicted"/>
<organism evidence="5 6">
    <name type="scientific">Alteribacillus iranensis</name>
    <dbReference type="NCBI Taxonomy" id="930128"/>
    <lineage>
        <taxon>Bacteria</taxon>
        <taxon>Bacillati</taxon>
        <taxon>Bacillota</taxon>
        <taxon>Bacilli</taxon>
        <taxon>Bacillales</taxon>
        <taxon>Bacillaceae</taxon>
        <taxon>Alteribacillus</taxon>
    </lineage>
</organism>
<dbReference type="SMART" id="SM00347">
    <property type="entry name" value="HTH_MARR"/>
    <property type="match status" value="1"/>
</dbReference>
<keyword evidence="2 5" id="KW-0238">DNA-binding</keyword>
<keyword evidence="6" id="KW-1185">Reference proteome</keyword>
<evidence type="ECO:0000259" key="4">
    <source>
        <dbReference type="PROSITE" id="PS50995"/>
    </source>
</evidence>
<dbReference type="EMBL" id="FONT01000002">
    <property type="protein sequence ID" value="SFE59890.1"/>
    <property type="molecule type" value="Genomic_DNA"/>
</dbReference>
<keyword evidence="3" id="KW-0804">Transcription</keyword>
<dbReference type="InterPro" id="IPR036390">
    <property type="entry name" value="WH_DNA-bd_sf"/>
</dbReference>
<dbReference type="SUPFAM" id="SSF46785">
    <property type="entry name" value="Winged helix' DNA-binding domain"/>
    <property type="match status" value="1"/>
</dbReference>
<feature type="domain" description="HTH marR-type" evidence="4">
    <location>
        <begin position="3"/>
        <end position="137"/>
    </location>
</feature>
<reference evidence="5 6" key="1">
    <citation type="submission" date="2016-10" db="EMBL/GenBank/DDBJ databases">
        <authorList>
            <person name="de Groot N.N."/>
        </authorList>
    </citation>
    <scope>NUCLEOTIDE SEQUENCE [LARGE SCALE GENOMIC DNA]</scope>
    <source>
        <strain evidence="5 6">DSM 23995</strain>
    </source>
</reference>
<dbReference type="PANTHER" id="PTHR42756:SF1">
    <property type="entry name" value="TRANSCRIPTIONAL REPRESSOR OF EMRAB OPERON"/>
    <property type="match status" value="1"/>
</dbReference>
<dbReference type="AlphaFoldDB" id="A0A1I2BX23"/>
<evidence type="ECO:0000256" key="3">
    <source>
        <dbReference type="ARBA" id="ARBA00023163"/>
    </source>
</evidence>
<dbReference type="RefSeq" id="WP_091659194.1">
    <property type="nucleotide sequence ID" value="NZ_FONT01000002.1"/>
</dbReference>
<name>A0A1I2BX23_9BACI</name>
<dbReference type="STRING" id="930128.SAMN05192532_102521"/>
<evidence type="ECO:0000313" key="6">
    <source>
        <dbReference type="Proteomes" id="UP000199516"/>
    </source>
</evidence>
<evidence type="ECO:0000256" key="1">
    <source>
        <dbReference type="ARBA" id="ARBA00023015"/>
    </source>
</evidence>
<dbReference type="GO" id="GO:0003677">
    <property type="term" value="F:DNA binding"/>
    <property type="evidence" value="ECO:0007669"/>
    <property type="project" value="UniProtKB-KW"/>
</dbReference>
<dbReference type="PANTHER" id="PTHR42756">
    <property type="entry name" value="TRANSCRIPTIONAL REGULATOR, MARR"/>
    <property type="match status" value="1"/>
</dbReference>
<dbReference type="InterPro" id="IPR000835">
    <property type="entry name" value="HTH_MarR-typ"/>
</dbReference>
<dbReference type="Proteomes" id="UP000199516">
    <property type="component" value="Unassembled WGS sequence"/>
</dbReference>
<dbReference type="Pfam" id="PF12802">
    <property type="entry name" value="MarR_2"/>
    <property type="match status" value="1"/>
</dbReference>